<dbReference type="AlphaFoldDB" id="A0A6G4A5T3"/>
<dbReference type="InterPro" id="IPR013783">
    <property type="entry name" value="Ig-like_fold"/>
</dbReference>
<dbReference type="SUPFAM" id="SSF101898">
    <property type="entry name" value="NHL repeat"/>
    <property type="match status" value="1"/>
</dbReference>
<evidence type="ECO:0000313" key="7">
    <source>
        <dbReference type="EMBL" id="NEW09732.1"/>
    </source>
</evidence>
<feature type="region of interest" description="Disordered" evidence="3">
    <location>
        <begin position="571"/>
        <end position="604"/>
    </location>
</feature>
<dbReference type="Gene3D" id="2.120.10.30">
    <property type="entry name" value="TolB, C-terminal domain"/>
    <property type="match status" value="2"/>
</dbReference>
<feature type="compositionally biased region" description="Low complexity" evidence="3">
    <location>
        <begin position="581"/>
        <end position="604"/>
    </location>
</feature>
<dbReference type="PANTHER" id="PTHR24104">
    <property type="entry name" value="E3 UBIQUITIN-PROTEIN LIGASE NHLRC1-RELATED"/>
    <property type="match status" value="1"/>
</dbReference>
<dbReference type="GO" id="GO:0008270">
    <property type="term" value="F:zinc ion binding"/>
    <property type="evidence" value="ECO:0007669"/>
    <property type="project" value="UniProtKB-KW"/>
</dbReference>
<evidence type="ECO:0000259" key="6">
    <source>
        <dbReference type="PROSITE" id="PS51272"/>
    </source>
</evidence>
<feature type="domain" description="SLH" evidence="6">
    <location>
        <begin position="835"/>
        <end position="894"/>
    </location>
</feature>
<dbReference type="Gene3D" id="2.60.40.10">
    <property type="entry name" value="Immunoglobulins"/>
    <property type="match status" value="2"/>
</dbReference>
<evidence type="ECO:0000256" key="1">
    <source>
        <dbReference type="ARBA" id="ARBA00022737"/>
    </source>
</evidence>
<feature type="domain" description="SLH" evidence="6">
    <location>
        <begin position="895"/>
        <end position="958"/>
    </location>
</feature>
<evidence type="ECO:0000256" key="3">
    <source>
        <dbReference type="SAM" id="MobiDB-lite"/>
    </source>
</evidence>
<dbReference type="SUPFAM" id="SSF49265">
    <property type="entry name" value="Fibronectin type III"/>
    <property type="match status" value="1"/>
</dbReference>
<gene>
    <name evidence="7" type="ORF">GK047_27805</name>
</gene>
<keyword evidence="4" id="KW-0732">Signal</keyword>
<dbReference type="InterPro" id="IPR001119">
    <property type="entry name" value="SLH_dom"/>
</dbReference>
<comment type="caution">
    <text evidence="7">The sequence shown here is derived from an EMBL/GenBank/DDBJ whole genome shotgun (WGS) entry which is preliminary data.</text>
</comment>
<dbReference type="PROSITE" id="PS51272">
    <property type="entry name" value="SLH"/>
    <property type="match status" value="3"/>
</dbReference>
<feature type="domain" description="Fibronectin type-III" evidence="5">
    <location>
        <begin position="308"/>
        <end position="397"/>
    </location>
</feature>
<accession>A0A6G4A5T3</accession>
<evidence type="ECO:0000256" key="4">
    <source>
        <dbReference type="SAM" id="SignalP"/>
    </source>
</evidence>
<evidence type="ECO:0000259" key="5">
    <source>
        <dbReference type="PROSITE" id="PS50853"/>
    </source>
</evidence>
<keyword evidence="1" id="KW-0677">Repeat</keyword>
<dbReference type="PROSITE" id="PS51125">
    <property type="entry name" value="NHL"/>
    <property type="match status" value="3"/>
</dbReference>
<dbReference type="InterPro" id="IPR050952">
    <property type="entry name" value="TRIM-NHL_E3_ligases"/>
</dbReference>
<feature type="domain" description="SLH" evidence="6">
    <location>
        <begin position="966"/>
        <end position="1028"/>
    </location>
</feature>
<protein>
    <recommendedName>
        <fullName evidence="8">6-bladed beta-propeller</fullName>
    </recommendedName>
</protein>
<proteinExistence type="predicted"/>
<dbReference type="PROSITE" id="PS50853">
    <property type="entry name" value="FN3"/>
    <property type="match status" value="2"/>
</dbReference>
<dbReference type="PANTHER" id="PTHR24104:SF25">
    <property type="entry name" value="PROTEIN LIN-41"/>
    <property type="match status" value="1"/>
</dbReference>
<reference evidence="7" key="1">
    <citation type="submission" date="2020-02" db="EMBL/GenBank/DDBJ databases">
        <authorList>
            <person name="Shen X.-R."/>
            <person name="Zhang Y.-X."/>
        </authorList>
    </citation>
    <scope>NUCLEOTIDE SEQUENCE</scope>
    <source>
        <strain evidence="7">SYP-B3998</strain>
    </source>
</reference>
<dbReference type="InterPro" id="IPR040751">
    <property type="entry name" value="SbsC_C"/>
</dbReference>
<dbReference type="InterPro" id="IPR003961">
    <property type="entry name" value="FN3_dom"/>
</dbReference>
<feature type="repeat" description="NHL" evidence="2">
    <location>
        <begin position="174"/>
        <end position="213"/>
    </location>
</feature>
<dbReference type="Gene3D" id="2.40.10.500">
    <property type="match status" value="1"/>
</dbReference>
<sequence>MKKSKSLFLKCVLSATVMGSALFVGYGEKTFASPVFSQWGEDGEEVGQFSFPQGMAIDQAGNLYVADTMNSRVQKFTSNGKFIQAWDIDGMIFGMPRAIAVDRSGLVYVNNGQGNIRVFQPDGIELRHWDDTNFLNAGVLGMAVDQEGNVYVSNAGLHQVRKYGPMGQTLLTWGAHGTAPGQFNAPSGIAIDRNGTIFIADPGNFRIQKFDAMGQYLGQWGEGESAEPGKFSFPQALTFDQYGNLHVMETKNYRIQVLDPYGKSIRMWGKEGSAPGEFEVTFGVAADNAGNIYVDDSMLRRVQKFSLTLDSPQIVTTADQATVTWPEVEGATDLELEWSQDGKIWSKKALTANETRTTIYPLTGNTHYQFRLSANFATGYRMASNLVEAVSLTADLTVTTSSPTGAGTDGKTKVSVKETAGEGNTFKYKNFKSAEVKAPSVGGSIGTDYAALLTDGLVAAASGDNIAVVEVDAGGKMVRFGQAKAMVAGGSSGEWGAPTNLTAIAGKNQVALKWDSVTGATYYNIYQKAETGLYDVLPTATVTGITYTVTGLTNGTTYYFAVQAGKADGVSANSNEVSATPKGDSSKPSNPSSGSSGSSGSPGPETSIGFKMIVDGKEYDQIATGVTTKENGKTVLTAKVDAAKLAAQLIQLGDKPVVIIPVASTSADKVSVVLTGDAVKALENKQAVLVVQTSNGNYKLPASQIAIDRLSAQLGEQVKLSDIVLQVDIAKSDDAQVKLIEKATEKGKFSVALPPINFTVNASYNGKKVDVDKFSAYVQREIPLPSGMNASKVTTATVLEADGTVYHVPTYLTARDGKYYAVVSSLTNSTYTLIWHPMTFADVESHWSKDAVNDMASRMIVNGTDETRYSPDKAITRAEFAAILVRSLGLSANGKTAAFGDVASGTWYTGAVAKALEYGIVNGYEDGTFRPSKTITRTEAMVMIERAMKLTGLEIGVSASEAESLLAPFEDASKVDAWARQAVGAMVKTGLVKGSETGLNPASDITRAETAAIVQRMLEKAKLIDNGNTK</sequence>
<dbReference type="InterPro" id="IPR011042">
    <property type="entry name" value="6-blade_b-propeller_TolB-like"/>
</dbReference>
<dbReference type="Pfam" id="PF00041">
    <property type="entry name" value="fn3"/>
    <property type="match status" value="1"/>
</dbReference>
<dbReference type="InterPro" id="IPR001258">
    <property type="entry name" value="NHL_repeat"/>
</dbReference>
<dbReference type="SMART" id="SM00060">
    <property type="entry name" value="FN3"/>
    <property type="match status" value="2"/>
</dbReference>
<dbReference type="Pfam" id="PF00395">
    <property type="entry name" value="SLH"/>
    <property type="match status" value="3"/>
</dbReference>
<dbReference type="Pfam" id="PF18316">
    <property type="entry name" value="S-l_SbsC_C"/>
    <property type="match status" value="1"/>
</dbReference>
<dbReference type="RefSeq" id="WP_163953845.1">
    <property type="nucleotide sequence ID" value="NZ_JAAIKC010000022.1"/>
</dbReference>
<dbReference type="EMBL" id="JAAIKC010000022">
    <property type="protein sequence ID" value="NEW09732.1"/>
    <property type="molecule type" value="Genomic_DNA"/>
</dbReference>
<feature type="domain" description="Fibronectin type-III" evidence="5">
    <location>
        <begin position="497"/>
        <end position="584"/>
    </location>
</feature>
<name>A0A6G4A5T3_9BACL</name>
<feature type="repeat" description="NHL" evidence="2">
    <location>
        <begin position="269"/>
        <end position="308"/>
    </location>
</feature>
<evidence type="ECO:0008006" key="8">
    <source>
        <dbReference type="Google" id="ProtNLM"/>
    </source>
</evidence>
<feature type="chain" id="PRO_5039190009" description="6-bladed beta-propeller" evidence="4">
    <location>
        <begin position="27"/>
        <end position="1030"/>
    </location>
</feature>
<feature type="signal peptide" evidence="4">
    <location>
        <begin position="1"/>
        <end position="26"/>
    </location>
</feature>
<organism evidence="7">
    <name type="scientific">Paenibacillus sp. SYP-B3998</name>
    <dbReference type="NCBI Taxonomy" id="2678564"/>
    <lineage>
        <taxon>Bacteria</taxon>
        <taxon>Bacillati</taxon>
        <taxon>Bacillota</taxon>
        <taxon>Bacilli</taxon>
        <taxon>Bacillales</taxon>
        <taxon>Paenibacillaceae</taxon>
        <taxon>Paenibacillus</taxon>
    </lineage>
</organism>
<dbReference type="CDD" id="cd00063">
    <property type="entry name" value="FN3"/>
    <property type="match status" value="1"/>
</dbReference>
<dbReference type="Pfam" id="PF01436">
    <property type="entry name" value="NHL"/>
    <property type="match status" value="2"/>
</dbReference>
<feature type="repeat" description="NHL" evidence="2">
    <location>
        <begin position="47"/>
        <end position="79"/>
    </location>
</feature>
<dbReference type="InterPro" id="IPR036116">
    <property type="entry name" value="FN3_sf"/>
</dbReference>
<evidence type="ECO:0000256" key="2">
    <source>
        <dbReference type="PROSITE-ProRule" id="PRU00504"/>
    </source>
</evidence>